<dbReference type="InterPro" id="IPR041378">
    <property type="entry name" value="S-layer_SbsC_C"/>
</dbReference>
<keyword evidence="2" id="KW-0808">Transferase</keyword>
<dbReference type="Pfam" id="PF18058">
    <property type="entry name" value="SbsC_C"/>
    <property type="match status" value="1"/>
</dbReference>
<evidence type="ECO:0000313" key="10">
    <source>
        <dbReference type="Proteomes" id="UP001597318"/>
    </source>
</evidence>
<evidence type="ECO:0000256" key="4">
    <source>
        <dbReference type="ARBA" id="ARBA00022984"/>
    </source>
</evidence>
<comment type="caution">
    <text evidence="9">The sequence shown here is derived from an EMBL/GenBank/DDBJ whole genome shotgun (WGS) entry which is preliminary data.</text>
</comment>
<sequence>MKKQLLFFLALVVCFTMIPQHSNAASQLNGFDSMNQISDENQIIIVNNNGGIGAVVTTYEKSNGEWRKALPTMSAVVGKNGISTKQQEGDGITPTGVYSLGTAFGWGEKPAGVKLPYRTTTANDYWIDDPASSDYNKWVTYNGNPNTRWNSYEILKQPLYKYAVAVNYNTDPIVKGKGSAIFLHVWRSSTSPTAGCVALAEENVKKLLTWIDPAKKPIIVIGKTIQINNLLNDHAEEAASQAVADAQIKANKLRGKYVASSIEEVTLSPQFSSDYSAAKIAILNAQAKINLLQSAKKHELQQGLDAVKPYQIRSAQFIDAINYGKNEVELTRNNVYQFVQNDAFSPELVTSYHLLSAEIRKEELIIGKVYGSETRKYMAEALVKQAKIIRETVIYEVSIYELLNKINNLMAQNDQATALKELEKLDRLKHRAVEIKDAGNKLYPGKYPDLPGMKAFLETYEAETRSKLKK</sequence>
<dbReference type="SUPFAM" id="SSF141523">
    <property type="entry name" value="L,D-transpeptidase catalytic domain-like"/>
    <property type="match status" value="1"/>
</dbReference>
<dbReference type="PANTHER" id="PTHR38589:SF1">
    <property type="entry name" value="BLR0621 PROTEIN"/>
    <property type="match status" value="1"/>
</dbReference>
<organism evidence="9 10">
    <name type="scientific">Metabacillus endolithicus</name>
    <dbReference type="NCBI Taxonomy" id="1535204"/>
    <lineage>
        <taxon>Bacteria</taxon>
        <taxon>Bacillati</taxon>
        <taxon>Bacillota</taxon>
        <taxon>Bacilli</taxon>
        <taxon>Bacillales</taxon>
        <taxon>Bacillaceae</taxon>
        <taxon>Metabacillus</taxon>
    </lineage>
</organism>
<dbReference type="Pfam" id="PF03734">
    <property type="entry name" value="YkuD"/>
    <property type="match status" value="1"/>
</dbReference>
<dbReference type="Proteomes" id="UP001597318">
    <property type="component" value="Unassembled WGS sequence"/>
</dbReference>
<evidence type="ECO:0000256" key="7">
    <source>
        <dbReference type="SAM" id="SignalP"/>
    </source>
</evidence>
<keyword evidence="5 6" id="KW-0961">Cell wall biogenesis/degradation</keyword>
<dbReference type="CDD" id="cd16913">
    <property type="entry name" value="YkuD_like"/>
    <property type="match status" value="1"/>
</dbReference>
<keyword evidence="10" id="KW-1185">Reference proteome</keyword>
<keyword evidence="7" id="KW-0732">Signal</keyword>
<dbReference type="PROSITE" id="PS52029">
    <property type="entry name" value="LD_TPASE"/>
    <property type="match status" value="1"/>
</dbReference>
<feature type="signal peptide" evidence="7">
    <location>
        <begin position="1"/>
        <end position="24"/>
    </location>
</feature>
<feature type="domain" description="L,D-TPase catalytic" evidence="8">
    <location>
        <begin position="42"/>
        <end position="221"/>
    </location>
</feature>
<evidence type="ECO:0000313" key="9">
    <source>
        <dbReference type="EMBL" id="MFD2214869.1"/>
    </source>
</evidence>
<dbReference type="PANTHER" id="PTHR38589">
    <property type="entry name" value="BLR0621 PROTEIN"/>
    <property type="match status" value="1"/>
</dbReference>
<dbReference type="Gene3D" id="1.20.58.780">
    <property type="match status" value="1"/>
</dbReference>
<dbReference type="EMBL" id="JBHUIK010000003">
    <property type="protein sequence ID" value="MFD2214869.1"/>
    <property type="molecule type" value="Genomic_DNA"/>
</dbReference>
<reference evidence="10" key="1">
    <citation type="journal article" date="2019" name="Int. J. Syst. Evol. Microbiol.">
        <title>The Global Catalogue of Microorganisms (GCM) 10K type strain sequencing project: providing services to taxonomists for standard genome sequencing and annotation.</title>
        <authorList>
            <consortium name="The Broad Institute Genomics Platform"/>
            <consortium name="The Broad Institute Genome Sequencing Center for Infectious Disease"/>
            <person name="Wu L."/>
            <person name="Ma J."/>
        </authorList>
    </citation>
    <scope>NUCLEOTIDE SEQUENCE [LARGE SCALE GENOMIC DNA]</scope>
    <source>
        <strain evidence="10">CGMCC 1.15474</strain>
    </source>
</reference>
<dbReference type="InterPro" id="IPR038063">
    <property type="entry name" value="Transpep_catalytic_dom"/>
</dbReference>
<protein>
    <submittedName>
        <fullName evidence="9">L,D-transpeptidase family protein</fullName>
    </submittedName>
</protein>
<feature type="active site" description="Nucleophile" evidence="6">
    <location>
        <position position="196"/>
    </location>
</feature>
<accession>A0ABW5BZQ5</accession>
<feature type="chain" id="PRO_5045694171" evidence="7">
    <location>
        <begin position="25"/>
        <end position="470"/>
    </location>
</feature>
<dbReference type="InterPro" id="IPR005490">
    <property type="entry name" value="LD_TPept_cat_dom"/>
</dbReference>
<keyword evidence="4 6" id="KW-0573">Peptidoglycan synthesis</keyword>
<evidence type="ECO:0000259" key="8">
    <source>
        <dbReference type="PROSITE" id="PS52029"/>
    </source>
</evidence>
<evidence type="ECO:0000256" key="2">
    <source>
        <dbReference type="ARBA" id="ARBA00022679"/>
    </source>
</evidence>
<evidence type="ECO:0000256" key="5">
    <source>
        <dbReference type="ARBA" id="ARBA00023316"/>
    </source>
</evidence>
<name>A0ABW5BZQ5_9BACI</name>
<comment type="pathway">
    <text evidence="1 6">Cell wall biogenesis; peptidoglycan biosynthesis.</text>
</comment>
<gene>
    <name evidence="9" type="ORF">ACFSKK_14360</name>
</gene>
<evidence type="ECO:0000256" key="1">
    <source>
        <dbReference type="ARBA" id="ARBA00004752"/>
    </source>
</evidence>
<dbReference type="RefSeq" id="WP_379052223.1">
    <property type="nucleotide sequence ID" value="NZ_JBHUIK010000003.1"/>
</dbReference>
<feature type="active site" description="Proton donor/acceptor" evidence="6">
    <location>
        <position position="184"/>
    </location>
</feature>
<keyword evidence="3 6" id="KW-0133">Cell shape</keyword>
<proteinExistence type="predicted"/>
<evidence type="ECO:0000256" key="3">
    <source>
        <dbReference type="ARBA" id="ARBA00022960"/>
    </source>
</evidence>
<evidence type="ECO:0000256" key="6">
    <source>
        <dbReference type="PROSITE-ProRule" id="PRU01373"/>
    </source>
</evidence>